<proteinExistence type="predicted"/>
<protein>
    <submittedName>
        <fullName evidence="1">Uncharacterized protein</fullName>
    </submittedName>
</protein>
<comment type="caution">
    <text evidence="1">The sequence shown here is derived from an EMBL/GenBank/DDBJ whole genome shotgun (WGS) entry which is preliminary data.</text>
</comment>
<gene>
    <name evidence="1" type="ORF">LCGC14_0877330</name>
</gene>
<dbReference type="AlphaFoldDB" id="A0A0F9P7V1"/>
<evidence type="ECO:0000313" key="1">
    <source>
        <dbReference type="EMBL" id="KKN26179.1"/>
    </source>
</evidence>
<reference evidence="1" key="1">
    <citation type="journal article" date="2015" name="Nature">
        <title>Complex archaea that bridge the gap between prokaryotes and eukaryotes.</title>
        <authorList>
            <person name="Spang A."/>
            <person name="Saw J.H."/>
            <person name="Jorgensen S.L."/>
            <person name="Zaremba-Niedzwiedzka K."/>
            <person name="Martijn J."/>
            <person name="Lind A.E."/>
            <person name="van Eijk R."/>
            <person name="Schleper C."/>
            <person name="Guy L."/>
            <person name="Ettema T.J."/>
        </authorList>
    </citation>
    <scope>NUCLEOTIDE SEQUENCE</scope>
</reference>
<name>A0A0F9P7V1_9ZZZZ</name>
<sequence length="48" mass="5952">MFLFLNIILKIFTKQDIEVVEMFFHKKAFMNKIILRGTKFIKRFIRED</sequence>
<accession>A0A0F9P7V1</accession>
<dbReference type="EMBL" id="LAZR01002741">
    <property type="protein sequence ID" value="KKN26179.1"/>
    <property type="molecule type" value="Genomic_DNA"/>
</dbReference>
<organism evidence="1">
    <name type="scientific">marine sediment metagenome</name>
    <dbReference type="NCBI Taxonomy" id="412755"/>
    <lineage>
        <taxon>unclassified sequences</taxon>
        <taxon>metagenomes</taxon>
        <taxon>ecological metagenomes</taxon>
    </lineage>
</organism>